<evidence type="ECO:0008006" key="4">
    <source>
        <dbReference type="Google" id="ProtNLM"/>
    </source>
</evidence>
<accession>A0A498K2L2</accession>
<sequence length="200" mass="22824">MAFLLLLFLFSHPQLLILHTTPLTSYSLRYNDMMTINERRVGTNSVPQKLASLLRFEVVDNVKAAYPATVYDSRFHFIINCITKVDPSLYIELHIVLNNGVVFRETSNWAGEAPPRPISLMSALISRPRALTLLTRAPTTSRARLHYSMILSVLGPDHALMVLFLRTHTITSQWVTHHGMALVRTRLTLEFRWNLKPVSS</sequence>
<feature type="chain" id="PRO_5019755956" description="Malectin-like domain-containing protein" evidence="1">
    <location>
        <begin position="19"/>
        <end position="200"/>
    </location>
</feature>
<feature type="signal peptide" evidence="1">
    <location>
        <begin position="1"/>
        <end position="18"/>
    </location>
</feature>
<dbReference type="EMBL" id="RDQH01000330">
    <property type="protein sequence ID" value="RXI01548.1"/>
    <property type="molecule type" value="Genomic_DNA"/>
</dbReference>
<gene>
    <name evidence="2" type="ORF">DVH24_014897</name>
</gene>
<name>A0A498K2L2_MALDO</name>
<keyword evidence="3" id="KW-1185">Reference proteome</keyword>
<evidence type="ECO:0000256" key="1">
    <source>
        <dbReference type="SAM" id="SignalP"/>
    </source>
</evidence>
<protein>
    <recommendedName>
        <fullName evidence="4">Malectin-like domain-containing protein</fullName>
    </recommendedName>
</protein>
<evidence type="ECO:0000313" key="2">
    <source>
        <dbReference type="EMBL" id="RXI01548.1"/>
    </source>
</evidence>
<keyword evidence="1" id="KW-0732">Signal</keyword>
<reference evidence="2 3" key="1">
    <citation type="submission" date="2018-10" db="EMBL/GenBank/DDBJ databases">
        <title>A high-quality apple genome assembly.</title>
        <authorList>
            <person name="Hu J."/>
        </authorList>
    </citation>
    <scope>NUCLEOTIDE SEQUENCE [LARGE SCALE GENOMIC DNA]</scope>
    <source>
        <strain evidence="3">cv. HFTH1</strain>
        <tissue evidence="2">Young leaf</tissue>
    </source>
</reference>
<organism evidence="2 3">
    <name type="scientific">Malus domestica</name>
    <name type="common">Apple</name>
    <name type="synonym">Pyrus malus</name>
    <dbReference type="NCBI Taxonomy" id="3750"/>
    <lineage>
        <taxon>Eukaryota</taxon>
        <taxon>Viridiplantae</taxon>
        <taxon>Streptophyta</taxon>
        <taxon>Embryophyta</taxon>
        <taxon>Tracheophyta</taxon>
        <taxon>Spermatophyta</taxon>
        <taxon>Magnoliopsida</taxon>
        <taxon>eudicotyledons</taxon>
        <taxon>Gunneridae</taxon>
        <taxon>Pentapetalae</taxon>
        <taxon>rosids</taxon>
        <taxon>fabids</taxon>
        <taxon>Rosales</taxon>
        <taxon>Rosaceae</taxon>
        <taxon>Amygdaloideae</taxon>
        <taxon>Maleae</taxon>
        <taxon>Malus</taxon>
    </lineage>
</organism>
<proteinExistence type="predicted"/>
<dbReference type="AlphaFoldDB" id="A0A498K2L2"/>
<comment type="caution">
    <text evidence="2">The sequence shown here is derived from an EMBL/GenBank/DDBJ whole genome shotgun (WGS) entry which is preliminary data.</text>
</comment>
<evidence type="ECO:0000313" key="3">
    <source>
        <dbReference type="Proteomes" id="UP000290289"/>
    </source>
</evidence>
<dbReference type="Proteomes" id="UP000290289">
    <property type="component" value="Chromosome 4"/>
</dbReference>